<evidence type="ECO:0000313" key="3">
    <source>
        <dbReference type="Proteomes" id="UP001202961"/>
    </source>
</evidence>
<evidence type="ECO:0000256" key="1">
    <source>
        <dbReference type="SAM" id="MobiDB-lite"/>
    </source>
</evidence>
<sequence length="269" mass="30347">MDALASLAKERESVRNQQELTTDREFQSSIASIDQFQNRWRLLFTPKFSDKIRRYLRDRSVNLNDWSLAVTMHVLAQCTSASAAPRRHIMLMNPVETRTWAQRRCTENHIGIAFLRRTHADVNDFEQTLESISEQMRNVRKYGTASETEVGLSIAERIPGCLKLLERLGTFTPTAALTCLASFRLGNRFGVKRRNSGLWIADAELADIFFEAPIQAGAELSTAILEFDGRLAVSLRMSPGALSLNTPGRVLALWSQFAEDVLSRGPRCK</sequence>
<gene>
    <name evidence="2" type="ORF">NB063_24855</name>
</gene>
<dbReference type="EMBL" id="JAMQBK010000068">
    <property type="protein sequence ID" value="MCM2373859.1"/>
    <property type="molecule type" value="Genomic_DNA"/>
</dbReference>
<comment type="caution">
    <text evidence="2">The sequence shown here is derived from an EMBL/GenBank/DDBJ whole genome shotgun (WGS) entry which is preliminary data.</text>
</comment>
<reference evidence="2 3" key="1">
    <citation type="journal article" date="2022" name="Syst. Appl. Microbiol.">
        <title>Rhodopirellula aestuarii sp. nov., a novel member of the genus Rhodopirellula isolated from brackish sediments collected in the Tagus River estuary, Portugal.</title>
        <authorList>
            <person name="Vitorino I.R."/>
            <person name="Klimek D."/>
            <person name="Calusinska M."/>
            <person name="Lobo-da-Cunha A."/>
            <person name="Vasconcelos V."/>
            <person name="Lage O.M."/>
        </authorList>
    </citation>
    <scope>NUCLEOTIDE SEQUENCE [LARGE SCALE GENOMIC DNA]</scope>
    <source>
        <strain evidence="2 3">ICT_H3.1</strain>
    </source>
</reference>
<dbReference type="Proteomes" id="UP001202961">
    <property type="component" value="Unassembled WGS sequence"/>
</dbReference>
<name>A0ABT0UAG9_9BACT</name>
<organism evidence="2 3">
    <name type="scientific">Aporhodopirellula aestuarii</name>
    <dbReference type="NCBI Taxonomy" id="2950107"/>
    <lineage>
        <taxon>Bacteria</taxon>
        <taxon>Pseudomonadati</taxon>
        <taxon>Planctomycetota</taxon>
        <taxon>Planctomycetia</taxon>
        <taxon>Pirellulales</taxon>
        <taxon>Pirellulaceae</taxon>
        <taxon>Aporhodopirellula</taxon>
    </lineage>
</organism>
<evidence type="ECO:0000313" key="2">
    <source>
        <dbReference type="EMBL" id="MCM2373859.1"/>
    </source>
</evidence>
<keyword evidence="3" id="KW-1185">Reference proteome</keyword>
<protein>
    <submittedName>
        <fullName evidence="2">Uncharacterized protein</fullName>
    </submittedName>
</protein>
<dbReference type="RefSeq" id="WP_250931737.1">
    <property type="nucleotide sequence ID" value="NZ_JAMQBK010000068.1"/>
</dbReference>
<proteinExistence type="predicted"/>
<feature type="region of interest" description="Disordered" evidence="1">
    <location>
        <begin position="1"/>
        <end position="21"/>
    </location>
</feature>
<accession>A0ABT0UAG9</accession>